<dbReference type="SUPFAM" id="SSF52047">
    <property type="entry name" value="RNI-like"/>
    <property type="match status" value="1"/>
</dbReference>
<dbReference type="EMBL" id="QPEX01000011">
    <property type="protein sequence ID" value="RCS52914.1"/>
    <property type="molecule type" value="Genomic_DNA"/>
</dbReference>
<keyword evidence="1" id="KW-0472">Membrane</keyword>
<name>A0A368KVI4_9BACT</name>
<dbReference type="AlphaFoldDB" id="A0A368KVI4"/>
<dbReference type="Proteomes" id="UP000253562">
    <property type="component" value="Unassembled WGS sequence"/>
</dbReference>
<feature type="transmembrane region" description="Helical" evidence="1">
    <location>
        <begin position="30"/>
        <end position="49"/>
    </location>
</feature>
<proteinExistence type="predicted"/>
<organism evidence="2 3">
    <name type="scientific">Bremerella cremea</name>
    <dbReference type="NCBI Taxonomy" id="1031537"/>
    <lineage>
        <taxon>Bacteria</taxon>
        <taxon>Pseudomonadati</taxon>
        <taxon>Planctomycetota</taxon>
        <taxon>Planctomycetia</taxon>
        <taxon>Pirellulales</taxon>
        <taxon>Pirellulaceae</taxon>
        <taxon>Bremerella</taxon>
    </lineage>
</organism>
<dbReference type="OrthoDB" id="290316at2"/>
<dbReference type="Gene3D" id="3.80.10.10">
    <property type="entry name" value="Ribonuclease Inhibitor"/>
    <property type="match status" value="1"/>
</dbReference>
<keyword evidence="1" id="KW-0812">Transmembrane</keyword>
<gene>
    <name evidence="2" type="ORF">DTL42_08825</name>
</gene>
<evidence type="ECO:0000256" key="1">
    <source>
        <dbReference type="SAM" id="Phobius"/>
    </source>
</evidence>
<evidence type="ECO:0000313" key="3">
    <source>
        <dbReference type="Proteomes" id="UP000253562"/>
    </source>
</evidence>
<keyword evidence="1" id="KW-1133">Transmembrane helix</keyword>
<accession>A0A368KVI4</accession>
<dbReference type="InterPro" id="IPR032675">
    <property type="entry name" value="LRR_dom_sf"/>
</dbReference>
<sequence length="278" mass="31915">MNSNSDTLLHSSEKPLSQEIPPRRSWRFRWSLRVLFVFVGLVAIGLAWVSYQMRMGHLHEEVSEKLAELGGHASWKLTQRQSVPILASPAATITTPPGANVQVAYVDVKQAPEWMVAIGAEPLFQRIKNAYFRKSSRGEYDDFLRELERLDDIEGISLDGIAVSEDQLEHLFQRFNLETLAVFDSTIGRRPMPFLRDSQLKWLGFSRTHLSDVVLDDLPDSLEYLDATRTRITDDGLKKLVRLENLKELTLRRTPTSKAAIEDLKKKMPWCQIWWAPL</sequence>
<comment type="caution">
    <text evidence="2">The sequence shown here is derived from an EMBL/GenBank/DDBJ whole genome shotgun (WGS) entry which is preliminary data.</text>
</comment>
<dbReference type="RefSeq" id="WP_114368338.1">
    <property type="nucleotide sequence ID" value="NZ_QPEX01000011.1"/>
</dbReference>
<evidence type="ECO:0000313" key="2">
    <source>
        <dbReference type="EMBL" id="RCS52914.1"/>
    </source>
</evidence>
<evidence type="ECO:0008006" key="4">
    <source>
        <dbReference type="Google" id="ProtNLM"/>
    </source>
</evidence>
<protein>
    <recommendedName>
        <fullName evidence="4">Leucine Rich repeats (2 copies)</fullName>
    </recommendedName>
</protein>
<reference evidence="2 3" key="1">
    <citation type="submission" date="2018-07" db="EMBL/GenBank/DDBJ databases">
        <title>Comparative genomes isolates from brazilian mangrove.</title>
        <authorList>
            <person name="De Araujo J.E."/>
            <person name="Taketani R.G."/>
            <person name="Silva M.C.P."/>
            <person name="Lourenco M.V."/>
            <person name="Oliveira V.M."/>
            <person name="Andreote F.D."/>
        </authorList>
    </citation>
    <scope>NUCLEOTIDE SEQUENCE [LARGE SCALE GENOMIC DNA]</scope>
    <source>
        <strain evidence="2 3">HEX PRIS-MGV</strain>
    </source>
</reference>